<comment type="caution">
    <text evidence="1">The sequence shown here is derived from an EMBL/GenBank/DDBJ whole genome shotgun (WGS) entry which is preliminary data.</text>
</comment>
<gene>
    <name evidence="1" type="ORF">ABVK25_001019</name>
</gene>
<dbReference type="Proteomes" id="UP001590951">
    <property type="component" value="Unassembled WGS sequence"/>
</dbReference>
<proteinExistence type="predicted"/>
<sequence>MTGKGTNDQEPSPTVILETIGTYKSSETFTPTTYSQYALLKSTLTTSIEVPGGQTVRAVMGPGGLAWHIPSVDGGAPEPFLPTFPPLGGLGGAGGGG</sequence>
<dbReference type="EMBL" id="JBHFEH010000002">
    <property type="protein sequence ID" value="KAL2058293.1"/>
    <property type="molecule type" value="Genomic_DNA"/>
</dbReference>
<reference evidence="1 2" key="1">
    <citation type="submission" date="2024-09" db="EMBL/GenBank/DDBJ databases">
        <title>Rethinking Asexuality: The Enigmatic Case of Functional Sexual Genes in Lepraria (Stereocaulaceae).</title>
        <authorList>
            <person name="Doellman M."/>
            <person name="Sun Y."/>
            <person name="Barcenas-Pena A."/>
            <person name="Lumbsch H.T."/>
            <person name="Grewe F."/>
        </authorList>
    </citation>
    <scope>NUCLEOTIDE SEQUENCE [LARGE SCALE GENOMIC DNA]</scope>
    <source>
        <strain evidence="1 2">Grewe 0041</strain>
    </source>
</reference>
<name>A0ABR4BKT2_9LECA</name>
<evidence type="ECO:0000313" key="1">
    <source>
        <dbReference type="EMBL" id="KAL2058293.1"/>
    </source>
</evidence>
<evidence type="ECO:0000313" key="2">
    <source>
        <dbReference type="Proteomes" id="UP001590951"/>
    </source>
</evidence>
<accession>A0ABR4BKT2</accession>
<keyword evidence="2" id="KW-1185">Reference proteome</keyword>
<organism evidence="1 2">
    <name type="scientific">Lepraria finkii</name>
    <dbReference type="NCBI Taxonomy" id="1340010"/>
    <lineage>
        <taxon>Eukaryota</taxon>
        <taxon>Fungi</taxon>
        <taxon>Dikarya</taxon>
        <taxon>Ascomycota</taxon>
        <taxon>Pezizomycotina</taxon>
        <taxon>Lecanoromycetes</taxon>
        <taxon>OSLEUM clade</taxon>
        <taxon>Lecanoromycetidae</taxon>
        <taxon>Lecanorales</taxon>
        <taxon>Lecanorineae</taxon>
        <taxon>Stereocaulaceae</taxon>
        <taxon>Lepraria</taxon>
    </lineage>
</organism>
<protein>
    <submittedName>
        <fullName evidence="1">Uncharacterized protein</fullName>
    </submittedName>
</protein>